<keyword evidence="1" id="KW-1133">Transmembrane helix</keyword>
<accession>E0V9X8</accession>
<evidence type="ECO:0000313" key="3">
    <source>
        <dbReference type="EnsemblMetazoa" id="PHUM024020-PA"/>
    </source>
</evidence>
<dbReference type="EMBL" id="DS235000">
    <property type="protein sequence ID" value="EEB10184.1"/>
    <property type="molecule type" value="Genomic_DNA"/>
</dbReference>
<evidence type="ECO:0000256" key="1">
    <source>
        <dbReference type="SAM" id="Phobius"/>
    </source>
</evidence>
<dbReference type="GeneID" id="8233898"/>
<keyword evidence="4" id="KW-1185">Reference proteome</keyword>
<dbReference type="HOGENOM" id="CLU_2624951_0_0_1"/>
<feature type="transmembrane region" description="Helical" evidence="1">
    <location>
        <begin position="53"/>
        <end position="76"/>
    </location>
</feature>
<name>E0V9X8_PEDHC</name>
<dbReference type="Proteomes" id="UP000009046">
    <property type="component" value="Unassembled WGS sequence"/>
</dbReference>
<reference evidence="2" key="1">
    <citation type="submission" date="2007-04" db="EMBL/GenBank/DDBJ databases">
        <title>Annotation of Pediculus humanus corporis strain USDA.</title>
        <authorList>
            <person name="Kirkness E."/>
            <person name="Hannick L."/>
            <person name="Hass B."/>
            <person name="Bruggner R."/>
            <person name="Lawson D."/>
            <person name="Bidwell S."/>
            <person name="Joardar V."/>
            <person name="Caler E."/>
            <person name="Walenz B."/>
            <person name="Inman J."/>
            <person name="Schobel S."/>
            <person name="Galinsky K."/>
            <person name="Amedeo P."/>
            <person name="Strausberg R."/>
        </authorList>
    </citation>
    <scope>NUCLEOTIDE SEQUENCE</scope>
    <source>
        <strain evidence="2">USDA</strain>
    </source>
</reference>
<dbReference type="VEuPathDB" id="VectorBase:PHUM024020"/>
<evidence type="ECO:0000313" key="4">
    <source>
        <dbReference type="Proteomes" id="UP000009046"/>
    </source>
</evidence>
<keyword evidence="1" id="KW-0472">Membrane</keyword>
<protein>
    <submittedName>
        <fullName evidence="2 3">Uncharacterized protein</fullName>
    </submittedName>
</protein>
<keyword evidence="1" id="KW-0812">Transmembrane</keyword>
<dbReference type="AlphaFoldDB" id="E0V9X8"/>
<dbReference type="KEGG" id="phu:Phum_PHUM024020"/>
<sequence>MVLLFLLNVRDENLNGEGKGAWGCSCGPECSPDKCEGRNRSVLLGWDSLRTKIFLCLFAVFVVWLVVYVSLSLTVLSN</sequence>
<dbReference type="EnsemblMetazoa" id="PHUM024020-RA">
    <property type="protein sequence ID" value="PHUM024020-PA"/>
    <property type="gene ID" value="PHUM024020"/>
</dbReference>
<reference evidence="3" key="3">
    <citation type="submission" date="2020-05" db="UniProtKB">
        <authorList>
            <consortium name="EnsemblMetazoa"/>
        </authorList>
    </citation>
    <scope>IDENTIFICATION</scope>
    <source>
        <strain evidence="3">USDA</strain>
    </source>
</reference>
<dbReference type="InParanoid" id="E0V9X8"/>
<gene>
    <name evidence="3" type="primary">8233898</name>
    <name evidence="2" type="ORF">Phum_PHUM024020</name>
</gene>
<evidence type="ECO:0000313" key="2">
    <source>
        <dbReference type="EMBL" id="EEB10184.1"/>
    </source>
</evidence>
<proteinExistence type="predicted"/>
<organism>
    <name type="scientific">Pediculus humanus subsp. corporis</name>
    <name type="common">Body louse</name>
    <dbReference type="NCBI Taxonomy" id="121224"/>
    <lineage>
        <taxon>Eukaryota</taxon>
        <taxon>Metazoa</taxon>
        <taxon>Ecdysozoa</taxon>
        <taxon>Arthropoda</taxon>
        <taxon>Hexapoda</taxon>
        <taxon>Insecta</taxon>
        <taxon>Pterygota</taxon>
        <taxon>Neoptera</taxon>
        <taxon>Paraneoptera</taxon>
        <taxon>Psocodea</taxon>
        <taxon>Troctomorpha</taxon>
        <taxon>Phthiraptera</taxon>
        <taxon>Anoplura</taxon>
        <taxon>Pediculidae</taxon>
        <taxon>Pediculus</taxon>
    </lineage>
</organism>
<dbReference type="EMBL" id="AAZO01000288">
    <property type="status" value="NOT_ANNOTATED_CDS"/>
    <property type="molecule type" value="Genomic_DNA"/>
</dbReference>
<reference evidence="2" key="2">
    <citation type="submission" date="2007-04" db="EMBL/GenBank/DDBJ databases">
        <title>The genome of the human body louse.</title>
        <authorList>
            <consortium name="The Human Body Louse Genome Consortium"/>
            <person name="Kirkness E."/>
            <person name="Walenz B."/>
            <person name="Hass B."/>
            <person name="Bruggner R."/>
            <person name="Strausberg R."/>
        </authorList>
    </citation>
    <scope>NUCLEOTIDE SEQUENCE</scope>
    <source>
        <strain evidence="2">USDA</strain>
    </source>
</reference>
<dbReference type="CTD" id="8233898"/>
<dbReference type="RefSeq" id="XP_002422922.1">
    <property type="nucleotide sequence ID" value="XM_002422877.1"/>
</dbReference>